<feature type="transmembrane region" description="Helical" evidence="14">
    <location>
        <begin position="115"/>
        <end position="133"/>
    </location>
</feature>
<feature type="region of interest" description="Disordered" evidence="13">
    <location>
        <begin position="888"/>
        <end position="926"/>
    </location>
</feature>
<dbReference type="PROSITE" id="PS50283">
    <property type="entry name" value="NA_SOLUT_SYMP_3"/>
    <property type="match status" value="1"/>
</dbReference>
<keyword evidence="12" id="KW-0175">Coiled coil</keyword>
<feature type="transmembrane region" description="Helical" evidence="14">
    <location>
        <begin position="193"/>
        <end position="217"/>
    </location>
</feature>
<dbReference type="SUPFAM" id="SSF47384">
    <property type="entry name" value="Homodimeric domain of signal transducing histidine kinase"/>
    <property type="match status" value="1"/>
</dbReference>
<dbReference type="InterPro" id="IPR018212">
    <property type="entry name" value="Na/solute_symporter_CS"/>
</dbReference>
<evidence type="ECO:0000256" key="3">
    <source>
        <dbReference type="ARBA" id="ARBA00006434"/>
    </source>
</evidence>
<evidence type="ECO:0000256" key="6">
    <source>
        <dbReference type="ARBA" id="ARBA00022679"/>
    </source>
</evidence>
<dbReference type="InterPro" id="IPR003661">
    <property type="entry name" value="HisK_dim/P_dom"/>
</dbReference>
<feature type="coiled-coil region" evidence="12">
    <location>
        <begin position="643"/>
        <end position="677"/>
    </location>
</feature>
<feature type="transmembrane region" description="Helical" evidence="14">
    <location>
        <begin position="67"/>
        <end position="86"/>
    </location>
</feature>
<dbReference type="Pfam" id="PF00512">
    <property type="entry name" value="HisKA"/>
    <property type="match status" value="1"/>
</dbReference>
<comment type="subcellular location">
    <subcellularLocation>
        <location evidence="2">Membrane</location>
        <topology evidence="2">Multi-pass membrane protein</topology>
    </subcellularLocation>
</comment>
<dbReference type="SMART" id="SM00387">
    <property type="entry name" value="HATPase_c"/>
    <property type="match status" value="1"/>
</dbReference>
<comment type="caution">
    <text evidence="16">The sequence shown here is derived from an EMBL/GenBank/DDBJ whole genome shotgun (WGS) entry which is preliminary data.</text>
</comment>
<keyword evidence="10" id="KW-0902">Two-component regulatory system</keyword>
<feature type="compositionally biased region" description="Low complexity" evidence="13">
    <location>
        <begin position="914"/>
        <end position="926"/>
    </location>
</feature>
<keyword evidence="7 14" id="KW-0812">Transmembrane</keyword>
<feature type="transmembrane region" description="Helical" evidence="14">
    <location>
        <begin position="386"/>
        <end position="406"/>
    </location>
</feature>
<dbReference type="RefSeq" id="WP_098076321.1">
    <property type="nucleotide sequence ID" value="NZ_PDEQ01000006.1"/>
</dbReference>
<keyword evidence="5" id="KW-0597">Phosphoprotein</keyword>
<dbReference type="Gene3D" id="1.10.287.130">
    <property type="match status" value="1"/>
</dbReference>
<evidence type="ECO:0000256" key="9">
    <source>
        <dbReference type="ARBA" id="ARBA00022989"/>
    </source>
</evidence>
<dbReference type="FunFam" id="1.10.287.130:FF:000001">
    <property type="entry name" value="Two-component sensor histidine kinase"/>
    <property type="match status" value="1"/>
</dbReference>
<evidence type="ECO:0000256" key="11">
    <source>
        <dbReference type="ARBA" id="ARBA00023136"/>
    </source>
</evidence>
<dbReference type="InterPro" id="IPR001734">
    <property type="entry name" value="Na/solute_symporter"/>
</dbReference>
<dbReference type="GO" id="GO:0022857">
    <property type="term" value="F:transmembrane transporter activity"/>
    <property type="evidence" value="ECO:0007669"/>
    <property type="project" value="InterPro"/>
</dbReference>
<proteinExistence type="inferred from homology"/>
<dbReference type="CDD" id="cd00082">
    <property type="entry name" value="HisKA"/>
    <property type="match status" value="1"/>
</dbReference>
<dbReference type="InterPro" id="IPR003594">
    <property type="entry name" value="HATPase_dom"/>
</dbReference>
<dbReference type="Proteomes" id="UP000220102">
    <property type="component" value="Unassembled WGS sequence"/>
</dbReference>
<evidence type="ECO:0000313" key="17">
    <source>
        <dbReference type="Proteomes" id="UP000220102"/>
    </source>
</evidence>
<evidence type="ECO:0000256" key="1">
    <source>
        <dbReference type="ARBA" id="ARBA00000085"/>
    </source>
</evidence>
<keyword evidence="17" id="KW-1185">Reference proteome</keyword>
<dbReference type="InterPro" id="IPR005467">
    <property type="entry name" value="His_kinase_dom"/>
</dbReference>
<sequence>MAPSLVLLLATAYLGLLFAVAYYGDERAERGRSIIANPYIYALSLAVYCTAWTFYGSVGRAATSGLGFLPIYLGPTLIAVVGWILIRKIVRISRYQRITSISDFIASRYGKSARLAGVVAVVALMGVVPYIALQLKAIATSYTVLVSPSGGLPGSGLAPGGVDTAFWISLFLAAFAILFGTRHLDVTERHEGLVAAIAFESVVKLVAFLAVGLYVTFGMFDGFSDLFAAGAEVPAIRQLYSQTDPAEASEWIWLTGLSMLAFLLLPRQFQVAVVENVDERHIRKATWLFPLYLFAINLFVLPIAVGGLLTFGDAATADAFVLSLPLSAGNEALAMLAFIGGLSAATGMVIVATTALSTMICNDLLMPVLLRIPALRLADRPRLTGLILGLRRGAIIVVLLLGYAYLETIGESYSLVSIGLISFVAVAQFAPPLLGGLYWRRGTKYGALAGLLAGVAVWGYTLPLPSLAETGFLPNAFVEDGPFGIALLRPYAMFGLDTLSHIPHALFWSLSINTGLYAAVSLFTTPTVLERSQAHLFVEVYRHAKGHDPVRRATASVRDIRMLLQRFLGWRRTERVMEEYAKEHRKDLDALDEADETLVRHAETALAGAIGASSAQVAVSSVVKETPLRLHEVLSILDEAQQVLAYSRELERKQAELEATTRDLQAANEKLKQVDRLKDDFVSTVTHELRTPLTAIRALTEILHANPDLGVTERTEFLDTIQRETRRLTRLVNQVLDLQRLEAERVDLSQTVYLEEVLQDATSAMQQSIERDGARLHVAGLEHQTPIAGERDRLMQVALNLLSNAAKFCNEEIRVRLIPGDPVIFDVQDDGPGISADDQDAIFEKFRQLESGTTPGGGSGLGLAIAQKIIHAHGGVLKVDSEPREGATFSVHLPAVKDKKMDPSETVATGNDGSSRSASFSASDPS</sequence>
<dbReference type="Gene3D" id="1.20.1730.10">
    <property type="entry name" value="Sodium/glucose cotransporter"/>
    <property type="match status" value="1"/>
</dbReference>
<comment type="catalytic activity">
    <reaction evidence="1">
        <text>ATP + protein L-histidine = ADP + protein N-phospho-L-histidine.</text>
        <dbReference type="EC" id="2.7.13.3"/>
    </reaction>
</comment>
<dbReference type="InterPro" id="IPR004358">
    <property type="entry name" value="Sig_transdc_His_kin-like_C"/>
</dbReference>
<comment type="similarity">
    <text evidence="3">Belongs to the sodium:solute symporter (SSF) (TC 2.A.21) family.</text>
</comment>
<feature type="transmembrane region" description="Helical" evidence="14">
    <location>
        <begin position="6"/>
        <end position="24"/>
    </location>
</feature>
<feature type="transmembrane region" description="Helical" evidence="14">
    <location>
        <begin position="287"/>
        <end position="312"/>
    </location>
</feature>
<organism evidence="16 17">
    <name type="scientific">Longibacter salinarum</name>
    <dbReference type="NCBI Taxonomy" id="1850348"/>
    <lineage>
        <taxon>Bacteria</taxon>
        <taxon>Pseudomonadati</taxon>
        <taxon>Rhodothermota</taxon>
        <taxon>Rhodothermia</taxon>
        <taxon>Rhodothermales</taxon>
        <taxon>Salisaetaceae</taxon>
        <taxon>Longibacter</taxon>
    </lineage>
</organism>
<evidence type="ECO:0000256" key="2">
    <source>
        <dbReference type="ARBA" id="ARBA00004141"/>
    </source>
</evidence>
<dbReference type="Pfam" id="PF02518">
    <property type="entry name" value="HATPase_c"/>
    <property type="match status" value="1"/>
</dbReference>
<dbReference type="PROSITE" id="PS50109">
    <property type="entry name" value="HIS_KIN"/>
    <property type="match status" value="1"/>
</dbReference>
<name>A0A2A8CWV5_9BACT</name>
<feature type="transmembrane region" description="Helical" evidence="14">
    <location>
        <begin position="248"/>
        <end position="266"/>
    </location>
</feature>
<evidence type="ECO:0000256" key="13">
    <source>
        <dbReference type="SAM" id="MobiDB-lite"/>
    </source>
</evidence>
<evidence type="ECO:0000256" key="10">
    <source>
        <dbReference type="ARBA" id="ARBA00023012"/>
    </source>
</evidence>
<dbReference type="GO" id="GO:0000155">
    <property type="term" value="F:phosphorelay sensor kinase activity"/>
    <property type="evidence" value="ECO:0007669"/>
    <property type="project" value="InterPro"/>
</dbReference>
<dbReference type="PRINTS" id="PR00344">
    <property type="entry name" value="BCTRLSENSOR"/>
</dbReference>
<evidence type="ECO:0000256" key="12">
    <source>
        <dbReference type="SAM" id="Coils"/>
    </source>
</evidence>
<protein>
    <recommendedName>
        <fullName evidence="4">histidine kinase</fullName>
        <ecNumber evidence="4">2.7.13.3</ecNumber>
    </recommendedName>
</protein>
<evidence type="ECO:0000313" key="16">
    <source>
        <dbReference type="EMBL" id="PEN12868.1"/>
    </source>
</evidence>
<evidence type="ECO:0000256" key="7">
    <source>
        <dbReference type="ARBA" id="ARBA00022692"/>
    </source>
</evidence>
<keyword evidence="9 14" id="KW-1133">Transmembrane helix</keyword>
<feature type="transmembrane region" description="Helical" evidence="14">
    <location>
        <begin position="164"/>
        <end position="181"/>
    </location>
</feature>
<feature type="transmembrane region" description="Helical" evidence="14">
    <location>
        <begin position="332"/>
        <end position="365"/>
    </location>
</feature>
<keyword evidence="11 14" id="KW-0472">Membrane</keyword>
<dbReference type="SUPFAM" id="SSF55874">
    <property type="entry name" value="ATPase domain of HSP90 chaperone/DNA topoisomerase II/histidine kinase"/>
    <property type="match status" value="1"/>
</dbReference>
<dbReference type="InterPro" id="IPR038377">
    <property type="entry name" value="Na/Glc_symporter_sf"/>
</dbReference>
<dbReference type="EMBL" id="PDEQ01000006">
    <property type="protein sequence ID" value="PEN12868.1"/>
    <property type="molecule type" value="Genomic_DNA"/>
</dbReference>
<dbReference type="InterPro" id="IPR036890">
    <property type="entry name" value="HATPase_C_sf"/>
</dbReference>
<dbReference type="PANTHER" id="PTHR43711:SF1">
    <property type="entry name" value="HISTIDINE KINASE 1"/>
    <property type="match status" value="1"/>
</dbReference>
<keyword evidence="8 16" id="KW-0418">Kinase</keyword>
<evidence type="ECO:0000256" key="5">
    <source>
        <dbReference type="ARBA" id="ARBA00022553"/>
    </source>
</evidence>
<dbReference type="AlphaFoldDB" id="A0A2A8CWV5"/>
<dbReference type="Gene3D" id="3.30.565.10">
    <property type="entry name" value="Histidine kinase-like ATPase, C-terminal domain"/>
    <property type="match status" value="1"/>
</dbReference>
<dbReference type="InterPro" id="IPR050736">
    <property type="entry name" value="Sensor_HK_Regulatory"/>
</dbReference>
<dbReference type="CDD" id="cd10322">
    <property type="entry name" value="SLC5sbd"/>
    <property type="match status" value="1"/>
</dbReference>
<keyword evidence="6" id="KW-0808">Transferase</keyword>
<dbReference type="InterPro" id="IPR036097">
    <property type="entry name" value="HisK_dim/P_sf"/>
</dbReference>
<dbReference type="SMART" id="SM00388">
    <property type="entry name" value="HisKA"/>
    <property type="match status" value="1"/>
</dbReference>
<accession>A0A2A8CWV5</accession>
<reference evidence="16 17" key="1">
    <citation type="submission" date="2017-10" db="EMBL/GenBank/DDBJ databases">
        <title>Draft genome of Longibacter Salinarum.</title>
        <authorList>
            <person name="Goh K.M."/>
            <person name="Shamsir M.S."/>
            <person name="Lim S.W."/>
        </authorList>
    </citation>
    <scope>NUCLEOTIDE SEQUENCE [LARGE SCALE GENOMIC DNA]</scope>
    <source>
        <strain evidence="16 17">KCTC 52045</strain>
    </source>
</reference>
<evidence type="ECO:0000259" key="15">
    <source>
        <dbReference type="PROSITE" id="PS50109"/>
    </source>
</evidence>
<dbReference type="GO" id="GO:0016020">
    <property type="term" value="C:membrane"/>
    <property type="evidence" value="ECO:0007669"/>
    <property type="project" value="UniProtKB-SubCell"/>
</dbReference>
<feature type="domain" description="Histidine kinase" evidence="15">
    <location>
        <begin position="684"/>
        <end position="897"/>
    </location>
</feature>
<dbReference type="EC" id="2.7.13.3" evidence="4"/>
<evidence type="ECO:0000256" key="4">
    <source>
        <dbReference type="ARBA" id="ARBA00012438"/>
    </source>
</evidence>
<feature type="transmembrane region" description="Helical" evidence="14">
    <location>
        <begin position="412"/>
        <end position="433"/>
    </location>
</feature>
<dbReference type="PANTHER" id="PTHR43711">
    <property type="entry name" value="TWO-COMPONENT HISTIDINE KINASE"/>
    <property type="match status" value="1"/>
</dbReference>
<dbReference type="PROSITE" id="PS00457">
    <property type="entry name" value="NA_SOLUT_SYMP_2"/>
    <property type="match status" value="1"/>
</dbReference>
<gene>
    <name evidence="16" type="ORF">CRI94_12760</name>
</gene>
<feature type="transmembrane region" description="Helical" evidence="14">
    <location>
        <begin position="36"/>
        <end position="55"/>
    </location>
</feature>
<evidence type="ECO:0000256" key="8">
    <source>
        <dbReference type="ARBA" id="ARBA00022777"/>
    </source>
</evidence>
<dbReference type="OrthoDB" id="9764438at2"/>
<feature type="transmembrane region" description="Helical" evidence="14">
    <location>
        <begin position="445"/>
        <end position="462"/>
    </location>
</feature>
<evidence type="ECO:0000256" key="14">
    <source>
        <dbReference type="SAM" id="Phobius"/>
    </source>
</evidence>